<dbReference type="InterPro" id="IPR020892">
    <property type="entry name" value="Cyclophilin-type_PPIase_CS"/>
</dbReference>
<feature type="region of interest" description="Disordered" evidence="5">
    <location>
        <begin position="299"/>
        <end position="466"/>
    </location>
</feature>
<evidence type="ECO:0000256" key="2">
    <source>
        <dbReference type="ARBA" id="ARBA00004123"/>
    </source>
</evidence>
<feature type="compositionally biased region" description="Basic and acidic residues" evidence="5">
    <location>
        <begin position="534"/>
        <end position="556"/>
    </location>
</feature>
<dbReference type="Proteomes" id="UP000006911">
    <property type="component" value="Unassembled WGS sequence"/>
</dbReference>
<dbReference type="GO" id="GO:0006457">
    <property type="term" value="P:protein folding"/>
    <property type="evidence" value="ECO:0007669"/>
    <property type="project" value="InterPro"/>
</dbReference>
<dbReference type="InParanoid" id="D5GAU4"/>
<dbReference type="STRING" id="656061.D5GAU4"/>
<evidence type="ECO:0000313" key="8">
    <source>
        <dbReference type="Proteomes" id="UP000006911"/>
    </source>
</evidence>
<sequence>MEEKTLAYLMASLCHVELIRGRTSRAPPSRPHVFSNNLSHPPSSPQLYPTRAAHNANCDSSSAKVILKTSHGDLSLELWSKQTPLTVRNFLQLCMDGYYNDTIFHRLVPGFILQGGDPTSSGHGGEAIYPGGLFADEFHPRLKFNRRGLVGMANSGRKNDNGSQFFFTLGECRELTGRNTMFGKVVGETLYNLVRIGEMEVVQGSEKPVYDVKITSVEVLVNPFEDMVARIKEEKRLEEEPKKKSGGKKKKAKALLSFGGDEEGEEGLAVVRKPKFNTKLVVEAPLAGEDDRVVQKEKVASEISETGDEQPIGAVETITKTDYKDKGISDPTLSPSPSPPPQAIRRAPSPKLTKLQKTNAEIAAVKESLKRRASPPPAEPKAKKKSLLSIQKSLLPSTSVQGRKRRRGKATADDDDAYAALRRFKSKLDSAPSPATATTTATTTGTSATTEAKAATGSEPTEVLDHDDESNLCDLHFIPNCLSCNAHVEEEDDVDGGAAGLWTHALSFEKDRMGKDLTWKKKNEEMVVIDPREKGKEILSKRKGKGSEWGRRRDGEGLGTGSKSGNGGRGGGWIDRGGPSGSGSVGK</sequence>
<dbReference type="GeneID" id="9187805"/>
<feature type="region of interest" description="Disordered" evidence="5">
    <location>
        <begin position="534"/>
        <end position="587"/>
    </location>
</feature>
<dbReference type="CDD" id="cd01925">
    <property type="entry name" value="cyclophilin_CeCYP16-like"/>
    <property type="match status" value="1"/>
</dbReference>
<dbReference type="PROSITE" id="PS00170">
    <property type="entry name" value="CSA_PPIASE_1"/>
    <property type="match status" value="1"/>
</dbReference>
<feature type="compositionally biased region" description="Gly residues" evidence="5">
    <location>
        <begin position="557"/>
        <end position="587"/>
    </location>
</feature>
<evidence type="ECO:0000313" key="7">
    <source>
        <dbReference type="EMBL" id="CAZ81637.1"/>
    </source>
</evidence>
<protein>
    <submittedName>
        <fullName evidence="7">(Perigord truffle) hypothetical protein</fullName>
    </submittedName>
</protein>
<feature type="compositionally biased region" description="Basic and acidic residues" evidence="5">
    <location>
        <begin position="319"/>
        <end position="328"/>
    </location>
</feature>
<accession>D5GAU4</accession>
<feature type="domain" description="PPIase cyclophilin-type" evidence="6">
    <location>
        <begin position="72"/>
        <end position="219"/>
    </location>
</feature>
<dbReference type="eggNOG" id="KOG0885">
    <property type="taxonomic scope" value="Eukaryota"/>
</dbReference>
<dbReference type="KEGG" id="tml:GSTUM_00005310001"/>
<reference evidence="7 8" key="1">
    <citation type="journal article" date="2010" name="Nature">
        <title>Perigord black truffle genome uncovers evolutionary origins and mechanisms of symbiosis.</title>
        <authorList>
            <person name="Martin F."/>
            <person name="Kohler A."/>
            <person name="Murat C."/>
            <person name="Balestrini R."/>
            <person name="Coutinho P.M."/>
            <person name="Jaillon O."/>
            <person name="Montanini B."/>
            <person name="Morin E."/>
            <person name="Noel B."/>
            <person name="Percudani R."/>
            <person name="Porcel B."/>
            <person name="Rubini A."/>
            <person name="Amicucci A."/>
            <person name="Amselem J."/>
            <person name="Anthouard V."/>
            <person name="Arcioni S."/>
            <person name="Artiguenave F."/>
            <person name="Aury J.M."/>
            <person name="Ballario P."/>
            <person name="Bolchi A."/>
            <person name="Brenna A."/>
            <person name="Brun A."/>
            <person name="Buee M."/>
            <person name="Cantarel B."/>
            <person name="Chevalier G."/>
            <person name="Couloux A."/>
            <person name="Da Silva C."/>
            <person name="Denoeud F."/>
            <person name="Duplessis S."/>
            <person name="Ghignone S."/>
            <person name="Hilselberger B."/>
            <person name="Iotti M."/>
            <person name="Marcais B."/>
            <person name="Mello A."/>
            <person name="Miranda M."/>
            <person name="Pacioni G."/>
            <person name="Quesneville H."/>
            <person name="Riccioni C."/>
            <person name="Ruotolo R."/>
            <person name="Splivallo R."/>
            <person name="Stocchi V."/>
            <person name="Tisserant E."/>
            <person name="Viscomi A.R."/>
            <person name="Zambonelli A."/>
            <person name="Zampieri E."/>
            <person name="Henrissat B."/>
            <person name="Lebrun M.H."/>
            <person name="Paolocci F."/>
            <person name="Bonfante P."/>
            <person name="Ottonello S."/>
            <person name="Wincker P."/>
        </authorList>
    </citation>
    <scope>NUCLEOTIDE SEQUENCE [LARGE SCALE GENOMIC DNA]</scope>
    <source>
        <strain evidence="7 8">Mel28</strain>
    </source>
</reference>
<evidence type="ECO:0000256" key="4">
    <source>
        <dbReference type="ARBA" id="ARBA00038509"/>
    </source>
</evidence>
<dbReference type="EMBL" id="FN430086">
    <property type="protein sequence ID" value="CAZ81637.1"/>
    <property type="molecule type" value="Genomic_DNA"/>
</dbReference>
<gene>
    <name evidence="7" type="ORF">GSTUM_00005310001</name>
</gene>
<evidence type="ECO:0000259" key="6">
    <source>
        <dbReference type="PROSITE" id="PS50072"/>
    </source>
</evidence>
<comment type="catalytic activity">
    <reaction evidence="1">
        <text>[protein]-peptidylproline (omega=180) = [protein]-peptidylproline (omega=0)</text>
        <dbReference type="Rhea" id="RHEA:16237"/>
        <dbReference type="Rhea" id="RHEA-COMP:10747"/>
        <dbReference type="Rhea" id="RHEA-COMP:10748"/>
        <dbReference type="ChEBI" id="CHEBI:83833"/>
        <dbReference type="ChEBI" id="CHEBI:83834"/>
        <dbReference type="EC" id="5.2.1.8"/>
    </reaction>
</comment>
<feature type="compositionally biased region" description="Low complexity" evidence="5">
    <location>
        <begin position="387"/>
        <end position="397"/>
    </location>
</feature>
<dbReference type="GO" id="GO:0071013">
    <property type="term" value="C:catalytic step 2 spliceosome"/>
    <property type="evidence" value="ECO:0007669"/>
    <property type="project" value="TreeGrafter"/>
</dbReference>
<dbReference type="InterPro" id="IPR044666">
    <property type="entry name" value="Cyclophilin_A-like"/>
</dbReference>
<keyword evidence="8" id="KW-1185">Reference proteome</keyword>
<dbReference type="PANTHER" id="PTHR45625:SF6">
    <property type="entry name" value="SPLICEOSOME-ASSOCIATED PROTEIN CWC27 HOMOLOG"/>
    <property type="match status" value="1"/>
</dbReference>
<evidence type="ECO:0000256" key="3">
    <source>
        <dbReference type="ARBA" id="ARBA00023242"/>
    </source>
</evidence>
<comment type="subcellular location">
    <subcellularLocation>
        <location evidence="2">Nucleus</location>
    </subcellularLocation>
</comment>
<feature type="compositionally biased region" description="Low complexity" evidence="5">
    <location>
        <begin position="430"/>
        <end position="459"/>
    </location>
</feature>
<name>D5GAU4_TUBMM</name>
<dbReference type="PROSITE" id="PS50072">
    <property type="entry name" value="CSA_PPIASE_2"/>
    <property type="match status" value="1"/>
</dbReference>
<dbReference type="RefSeq" id="XP_002837446.1">
    <property type="nucleotide sequence ID" value="XM_002837400.1"/>
</dbReference>
<evidence type="ECO:0000256" key="5">
    <source>
        <dbReference type="SAM" id="MobiDB-lite"/>
    </source>
</evidence>
<dbReference type="AlphaFoldDB" id="D5GAU4"/>
<comment type="similarity">
    <text evidence="4">Belongs to the cyclophilin-type PPIase family. CWC27 subfamily.</text>
</comment>
<proteinExistence type="inferred from homology"/>
<dbReference type="PRINTS" id="PR00153">
    <property type="entry name" value="CSAPPISMRASE"/>
</dbReference>
<dbReference type="GO" id="GO:0003755">
    <property type="term" value="F:peptidyl-prolyl cis-trans isomerase activity"/>
    <property type="evidence" value="ECO:0007669"/>
    <property type="project" value="UniProtKB-EC"/>
</dbReference>
<dbReference type="InterPro" id="IPR029000">
    <property type="entry name" value="Cyclophilin-like_dom_sf"/>
</dbReference>
<evidence type="ECO:0000256" key="1">
    <source>
        <dbReference type="ARBA" id="ARBA00000971"/>
    </source>
</evidence>
<dbReference type="HOGENOM" id="CLU_012062_14_5_1"/>
<dbReference type="Pfam" id="PF00160">
    <property type="entry name" value="Pro_isomerase"/>
    <property type="match status" value="1"/>
</dbReference>
<keyword evidence="3" id="KW-0539">Nucleus</keyword>
<dbReference type="SUPFAM" id="SSF50891">
    <property type="entry name" value="Cyclophilin-like"/>
    <property type="match status" value="1"/>
</dbReference>
<dbReference type="PANTHER" id="PTHR45625">
    <property type="entry name" value="PEPTIDYL-PROLYL CIS-TRANS ISOMERASE-RELATED"/>
    <property type="match status" value="1"/>
</dbReference>
<dbReference type="OMA" id="CKNFLQH"/>
<organism evidence="7 8">
    <name type="scientific">Tuber melanosporum (strain Mel28)</name>
    <name type="common">Perigord black truffle</name>
    <dbReference type="NCBI Taxonomy" id="656061"/>
    <lineage>
        <taxon>Eukaryota</taxon>
        <taxon>Fungi</taxon>
        <taxon>Dikarya</taxon>
        <taxon>Ascomycota</taxon>
        <taxon>Pezizomycotina</taxon>
        <taxon>Pezizomycetes</taxon>
        <taxon>Pezizales</taxon>
        <taxon>Tuberaceae</taxon>
        <taxon>Tuber</taxon>
    </lineage>
</organism>
<dbReference type="InterPro" id="IPR002130">
    <property type="entry name" value="Cyclophilin-type_PPIase_dom"/>
</dbReference>
<dbReference type="Gene3D" id="2.40.100.10">
    <property type="entry name" value="Cyclophilin-like"/>
    <property type="match status" value="1"/>
</dbReference>